<organism evidence="10 11">
    <name type="scientific">Pacificimonas flava</name>
    <dbReference type="NCBI Taxonomy" id="1234595"/>
    <lineage>
        <taxon>Bacteria</taxon>
        <taxon>Pseudomonadati</taxon>
        <taxon>Pseudomonadota</taxon>
        <taxon>Alphaproteobacteria</taxon>
        <taxon>Sphingomonadales</taxon>
        <taxon>Sphingosinicellaceae</taxon>
        <taxon>Pacificimonas</taxon>
    </lineage>
</organism>
<dbReference type="PANTHER" id="PTHR23355">
    <property type="entry name" value="RIBONUCLEASE"/>
    <property type="match status" value="1"/>
</dbReference>
<dbReference type="PROSITE" id="PS01175">
    <property type="entry name" value="RIBONUCLEASE_II"/>
    <property type="match status" value="1"/>
</dbReference>
<evidence type="ECO:0000256" key="8">
    <source>
        <dbReference type="SAM" id="MobiDB-lite"/>
    </source>
</evidence>
<evidence type="ECO:0000256" key="6">
    <source>
        <dbReference type="ARBA" id="ARBA00022884"/>
    </source>
</evidence>
<comment type="catalytic activity">
    <reaction evidence="1 7">
        <text>Exonucleolytic cleavage in the 3'- to 5'-direction to yield nucleoside 5'-phosphates.</text>
        <dbReference type="EC" id="3.1.13.1"/>
    </reaction>
</comment>
<dbReference type="InterPro" id="IPR050180">
    <property type="entry name" value="RNR_Ribonuclease"/>
</dbReference>
<dbReference type="SUPFAM" id="SSF50249">
    <property type="entry name" value="Nucleic acid-binding proteins"/>
    <property type="match status" value="2"/>
</dbReference>
<dbReference type="GO" id="GO:0008859">
    <property type="term" value="F:exoribonuclease II activity"/>
    <property type="evidence" value="ECO:0007669"/>
    <property type="project" value="UniProtKB-UniRule"/>
</dbReference>
<dbReference type="EC" id="3.1.13.1" evidence="7"/>
<evidence type="ECO:0000313" key="11">
    <source>
        <dbReference type="Proteomes" id="UP000011717"/>
    </source>
</evidence>
<dbReference type="OrthoDB" id="9764149at2"/>
<dbReference type="CDD" id="cd04471">
    <property type="entry name" value="S1_RNase_R"/>
    <property type="match status" value="1"/>
</dbReference>
<proteinExistence type="inferred from homology"/>
<keyword evidence="6 7" id="KW-0694">RNA-binding</keyword>
<comment type="caution">
    <text evidence="10">The sequence shown here is derived from an EMBL/GenBank/DDBJ whole genome shotgun (WGS) entry which is preliminary data.</text>
</comment>
<reference evidence="10 11" key="1">
    <citation type="journal article" date="2013" name="Genome Announc.">
        <title>Draft Genome Sequence of Strain JLT2015T, Belonging to the Family Sphingomonadaceae of the Alphaproteobacteria.</title>
        <authorList>
            <person name="Tang K."/>
            <person name="Liu K."/>
            <person name="Li S."/>
            <person name="Jiao N."/>
        </authorList>
    </citation>
    <scope>NUCLEOTIDE SEQUENCE [LARGE SCALE GENOMIC DNA]</scope>
    <source>
        <strain evidence="10 11">JLT2015</strain>
    </source>
</reference>
<keyword evidence="2 7" id="KW-0963">Cytoplasm</keyword>
<dbReference type="GO" id="GO:0003723">
    <property type="term" value="F:RNA binding"/>
    <property type="evidence" value="ECO:0007669"/>
    <property type="project" value="UniProtKB-UniRule"/>
</dbReference>
<evidence type="ECO:0000256" key="5">
    <source>
        <dbReference type="ARBA" id="ARBA00022839"/>
    </source>
</evidence>
<evidence type="ECO:0000256" key="2">
    <source>
        <dbReference type="ARBA" id="ARBA00022490"/>
    </source>
</evidence>
<feature type="compositionally biased region" description="Basic residues" evidence="8">
    <location>
        <begin position="694"/>
        <end position="722"/>
    </location>
</feature>
<evidence type="ECO:0000259" key="9">
    <source>
        <dbReference type="PROSITE" id="PS50126"/>
    </source>
</evidence>
<comment type="subcellular location">
    <subcellularLocation>
        <location evidence="7">Cytoplasm</location>
    </subcellularLocation>
</comment>
<dbReference type="PATRIC" id="fig|1234595.3.peg.706"/>
<dbReference type="EMBL" id="AMRV01000002">
    <property type="protein sequence ID" value="EMD83736.1"/>
    <property type="molecule type" value="Genomic_DNA"/>
</dbReference>
<dbReference type="InterPro" id="IPR022966">
    <property type="entry name" value="RNase_II/R_CS"/>
</dbReference>
<dbReference type="PANTHER" id="PTHR23355:SF9">
    <property type="entry name" value="DIS3-LIKE EXONUCLEASE 2"/>
    <property type="match status" value="1"/>
</dbReference>
<dbReference type="Pfam" id="PF00575">
    <property type="entry name" value="S1"/>
    <property type="match status" value="1"/>
</dbReference>
<accession>M2TPN7</accession>
<dbReference type="AlphaFoldDB" id="M2TPN7"/>
<evidence type="ECO:0000256" key="4">
    <source>
        <dbReference type="ARBA" id="ARBA00022801"/>
    </source>
</evidence>
<keyword evidence="5 7" id="KW-0269">Exonuclease</keyword>
<dbReference type="SMART" id="SM00316">
    <property type="entry name" value="S1"/>
    <property type="match status" value="1"/>
</dbReference>
<dbReference type="NCBIfam" id="TIGR00358">
    <property type="entry name" value="3_prime_RNase"/>
    <property type="match status" value="1"/>
</dbReference>
<dbReference type="InterPro" id="IPR003029">
    <property type="entry name" value="S1_domain"/>
</dbReference>
<dbReference type="InterPro" id="IPR004476">
    <property type="entry name" value="RNase_II/RNase_R"/>
</dbReference>
<protein>
    <recommendedName>
        <fullName evidence="7">Ribonuclease R</fullName>
        <shortName evidence="7">RNase R</shortName>
        <ecNumber evidence="7">3.1.13.1</ecNumber>
    </recommendedName>
</protein>
<evidence type="ECO:0000313" key="10">
    <source>
        <dbReference type="EMBL" id="EMD83736.1"/>
    </source>
</evidence>
<evidence type="ECO:0000256" key="3">
    <source>
        <dbReference type="ARBA" id="ARBA00022722"/>
    </source>
</evidence>
<dbReference type="InterPro" id="IPR040476">
    <property type="entry name" value="CSD2"/>
</dbReference>
<dbReference type="RefSeq" id="WP_008600196.1">
    <property type="nucleotide sequence ID" value="NZ_AMRV01000002.1"/>
</dbReference>
<dbReference type="NCBIfam" id="TIGR02063">
    <property type="entry name" value="RNase_R"/>
    <property type="match status" value="1"/>
</dbReference>
<dbReference type="Gene3D" id="2.40.50.140">
    <property type="entry name" value="Nucleic acid-binding proteins"/>
    <property type="match status" value="1"/>
</dbReference>
<dbReference type="InterPro" id="IPR001900">
    <property type="entry name" value="RNase_II/R"/>
</dbReference>
<dbReference type="SMART" id="SM00955">
    <property type="entry name" value="RNB"/>
    <property type="match status" value="1"/>
</dbReference>
<keyword evidence="3 7" id="KW-0540">Nuclease</keyword>
<name>M2TPN7_9SPHN</name>
<dbReference type="Pfam" id="PF00773">
    <property type="entry name" value="RNB"/>
    <property type="match status" value="1"/>
</dbReference>
<keyword evidence="11" id="KW-1185">Reference proteome</keyword>
<dbReference type="Pfam" id="PF17876">
    <property type="entry name" value="CSD2"/>
    <property type="match status" value="1"/>
</dbReference>
<sequence length="722" mass="80018">MNQLPSRAEILEFVRESSGPVGKREIAKAFGIRGDQRRELREFLNTLAEEGVLEIGRGKSVHEGGGLPKVTVLQVTHVDDGRPFAVPVQWDHPEPPPRVLVREKKGGRALGEGDRILARIEDTGRGYRGHLMKRIGRASEEVLGILRADERGHFLQPVDKRMRKTFAVDEIGDARPGDLVLAQAEGRRARVTQRLGDPFEPRSISLIAIHAKGLPHIFSDGVLAAAEKAAEQPLGEKREDLRHLPFVTIDPEDARDHDDALWAEADGNGGWNAVVAIADVSFYVRTGSPIDKEARKRGNSAYFPDRVVPMLPEVLSAGACSLVEQQDRAALVCHLNIAQDGTLSNWRFARALIRCKANIAYEEAADYEGLEPLWEAWRALFAARQRREPLELDIPERRVELDARGKVVSIGIRERLDAHRLVEDYMIAANVAAAKALEKKRSPVVYRAHETPGREKIDSLRDYLKTLGVPFAKGQVIQPSLFNRMLDALTDPILREQVSTEVLRTQTQAYYTPDNMGHFGLSLASYAHFTSPIRRYSDLLVHRALVRAYDLGPGGLTDAEEAELPQITEHISQTERRAMEAERDTTDRYVAAYLSERAGETVTARITGVTKHGIFATVDGVGGDGLLPMRALGQDYFRFDEVSRTIEGERSGTVYSIGQRLDLRIAEANPITGGLVFELPDGASASSLPTRGKPSGKRVGKGRKTPGTRPPKPIRKRGRRKS</sequence>
<dbReference type="Proteomes" id="UP000011717">
    <property type="component" value="Unassembled WGS sequence"/>
</dbReference>
<dbReference type="InterPro" id="IPR012340">
    <property type="entry name" value="NA-bd_OB-fold"/>
</dbReference>
<dbReference type="GO" id="GO:0006402">
    <property type="term" value="P:mRNA catabolic process"/>
    <property type="evidence" value="ECO:0007669"/>
    <property type="project" value="TreeGrafter"/>
</dbReference>
<comment type="function">
    <text evidence="7">3'-5' exoribonuclease that releases 5'-nucleoside monophosphates and is involved in maturation of structured RNAs.</text>
</comment>
<dbReference type="GO" id="GO:0005829">
    <property type="term" value="C:cytosol"/>
    <property type="evidence" value="ECO:0007669"/>
    <property type="project" value="TreeGrafter"/>
</dbReference>
<comment type="similarity">
    <text evidence="7">Belongs to the RNR ribonuclease family. RNase R subfamily.</text>
</comment>
<evidence type="ECO:0000256" key="1">
    <source>
        <dbReference type="ARBA" id="ARBA00001849"/>
    </source>
</evidence>
<evidence type="ECO:0000256" key="7">
    <source>
        <dbReference type="HAMAP-Rule" id="MF_01895"/>
    </source>
</evidence>
<feature type="region of interest" description="Disordered" evidence="8">
    <location>
        <begin position="682"/>
        <end position="722"/>
    </location>
</feature>
<feature type="domain" description="S1 motif" evidence="9">
    <location>
        <begin position="599"/>
        <end position="680"/>
    </location>
</feature>
<dbReference type="PROSITE" id="PS50126">
    <property type="entry name" value="S1"/>
    <property type="match status" value="1"/>
</dbReference>
<dbReference type="InterPro" id="IPR011805">
    <property type="entry name" value="RNase_R"/>
</dbReference>
<gene>
    <name evidence="7" type="primary">rnr</name>
    <name evidence="10" type="ORF">C725_0708</name>
</gene>
<keyword evidence="4 7" id="KW-0378">Hydrolase</keyword>
<dbReference type="HAMAP" id="MF_01895">
    <property type="entry name" value="RNase_R"/>
    <property type="match status" value="1"/>
</dbReference>